<keyword evidence="1" id="KW-1185">Reference proteome</keyword>
<sequence>MVEDSIGESKSGMLYLERLMFINGYQSSWSSDDLQHRTPTSSLTWIQAASPDFPQNDPNPMLWMLKQPLSDYNNIVTRFLAVLLLRILFVPMNTNTLNHLSTSQCLMTTMTTNPSFEAFEDGLSISMISHVPLGSQAFGLIALLDPKSMNSCLLLFGIGDCRVIVMSQTLASCSFSAGFMRSSTSGWSKAALADNAIELVGRCSMEGTFKRVVTNRRGFNNMESKIFRLLGTNLVIIDEAKPRKRMEWDSKHNEAGGSSLTWQCR</sequence>
<reference evidence="1" key="1">
    <citation type="journal article" date="2014" name="Nat. Commun.">
        <title>The emerging biofuel crop Camelina sativa retains a highly undifferentiated hexaploid genome structure.</title>
        <authorList>
            <person name="Kagale S."/>
            <person name="Koh C."/>
            <person name="Nixon J."/>
            <person name="Bollina V."/>
            <person name="Clarke W.E."/>
            <person name="Tuteja R."/>
            <person name="Spillane C."/>
            <person name="Robinson S.J."/>
            <person name="Links M.G."/>
            <person name="Clarke C."/>
            <person name="Higgins E.E."/>
            <person name="Huebert T."/>
            <person name="Sharpe A.G."/>
            <person name="Parkin I.A."/>
        </authorList>
    </citation>
    <scope>NUCLEOTIDE SEQUENCE [LARGE SCALE GENOMIC DNA]</scope>
    <source>
        <strain evidence="1">cv. DH55</strain>
    </source>
</reference>
<dbReference type="GeneID" id="109127966"/>
<accession>A0ABM1QQW1</accession>
<reference evidence="2" key="2">
    <citation type="submission" date="2025-08" db="UniProtKB">
        <authorList>
            <consortium name="RefSeq"/>
        </authorList>
    </citation>
    <scope>IDENTIFICATION</scope>
    <source>
        <tissue evidence="2">Leaf</tissue>
    </source>
</reference>
<protein>
    <submittedName>
        <fullName evidence="2">Uncharacterized protein LOC109127966</fullName>
    </submittedName>
</protein>
<organism evidence="1 2">
    <name type="scientific">Camelina sativa</name>
    <name type="common">False flax</name>
    <name type="synonym">Myagrum sativum</name>
    <dbReference type="NCBI Taxonomy" id="90675"/>
    <lineage>
        <taxon>Eukaryota</taxon>
        <taxon>Viridiplantae</taxon>
        <taxon>Streptophyta</taxon>
        <taxon>Embryophyta</taxon>
        <taxon>Tracheophyta</taxon>
        <taxon>Spermatophyta</taxon>
        <taxon>Magnoliopsida</taxon>
        <taxon>eudicotyledons</taxon>
        <taxon>Gunneridae</taxon>
        <taxon>Pentapetalae</taxon>
        <taxon>rosids</taxon>
        <taxon>malvids</taxon>
        <taxon>Brassicales</taxon>
        <taxon>Brassicaceae</taxon>
        <taxon>Camelineae</taxon>
        <taxon>Camelina</taxon>
    </lineage>
</organism>
<dbReference type="RefSeq" id="XP_019089149.1">
    <property type="nucleotide sequence ID" value="XM_019233604.1"/>
</dbReference>
<proteinExistence type="predicted"/>
<dbReference type="Proteomes" id="UP000694864">
    <property type="component" value="Chromosome 12"/>
</dbReference>
<evidence type="ECO:0000313" key="1">
    <source>
        <dbReference type="Proteomes" id="UP000694864"/>
    </source>
</evidence>
<gene>
    <name evidence="2" type="primary">LOC109127966</name>
</gene>
<evidence type="ECO:0000313" key="2">
    <source>
        <dbReference type="RefSeq" id="XP_019089149.1"/>
    </source>
</evidence>
<name>A0ABM1QQW1_CAMSA</name>